<evidence type="ECO:0000256" key="3">
    <source>
        <dbReference type="ARBA" id="ARBA00022676"/>
    </source>
</evidence>
<sequence>MFDNIILNTDSYKASHYLQLPPGTEEQSSYIEARGSDRGWDKAVFFGLQAFLKEYLTKPVTLAMIDEAEQFWATHGEPFNREGWLYILNAHEGYLPVEIRAVAEGTILPNGNVMVEVVNTDPECAWVTSYLETALLRAVWYPTAVATNSYFAKRAIWQALLKSSEDPAGQIAFKLHDFGARGVSSQESAALGGMAHLVNFSGTDTVAGALAARRYYNEPMAGFSIPASEHSTITSWGGPDGEEEAFRNMLARFAKPGSLVACVSDSYDIYHAAEELWGSRLKKDVLESGATLVVRPDSGDPLTVPVEVISILAGKFGYHLNALGYKVLNPAVRVIQGDGITAESLPVILENLMAAGFSADNIAFGMGGGLLQQVNRDSLKFAMKCSALKVDGYWRDVFKDPVTDPGKRSKKGRLALVLEQGEYKTIRREDRHAEQEDLLKTVFRDGRILKLYNLNEIRARAGAEFEKVDEIKAVA</sequence>
<dbReference type="InterPro" id="IPR013785">
    <property type="entry name" value="Aldolase_TIM"/>
</dbReference>
<dbReference type="PIRSF" id="PIRSF005943">
    <property type="entry name" value="NMPRT"/>
    <property type="match status" value="1"/>
</dbReference>
<name>A0A3D9HKA5_9PROT</name>
<dbReference type="SUPFAM" id="SSF51690">
    <property type="entry name" value="Nicotinate/Quinolinate PRTase C-terminal domain-like"/>
    <property type="match status" value="1"/>
</dbReference>
<dbReference type="GO" id="GO:0009435">
    <property type="term" value="P:NAD+ biosynthetic process"/>
    <property type="evidence" value="ECO:0007669"/>
    <property type="project" value="InterPro"/>
</dbReference>
<evidence type="ECO:0000256" key="6">
    <source>
        <dbReference type="ARBA" id="ARBA00035024"/>
    </source>
</evidence>
<dbReference type="Proteomes" id="UP000256845">
    <property type="component" value="Unassembled WGS sequence"/>
</dbReference>
<evidence type="ECO:0000313" key="13">
    <source>
        <dbReference type="Proteomes" id="UP000256845"/>
    </source>
</evidence>
<dbReference type="InterPro" id="IPR036068">
    <property type="entry name" value="Nicotinate_pribotase-like_C"/>
</dbReference>
<feature type="domain" description="Nicotinamide phosphoribosyltransferase N-terminal" evidence="11">
    <location>
        <begin position="4"/>
        <end position="99"/>
    </location>
</feature>
<dbReference type="Pfam" id="PF18127">
    <property type="entry name" value="NAMPT_N"/>
    <property type="match status" value="1"/>
</dbReference>
<dbReference type="EC" id="2.4.2.12" evidence="6"/>
<reference evidence="12 13" key="1">
    <citation type="submission" date="2018-07" db="EMBL/GenBank/DDBJ databases">
        <title>Genomic Encyclopedia of Type Strains, Phase III (KMG-III): the genomes of soil and plant-associated and newly described type strains.</title>
        <authorList>
            <person name="Whitman W."/>
        </authorList>
    </citation>
    <scope>NUCLEOTIDE SEQUENCE [LARGE SCALE GENOMIC DNA]</scope>
    <source>
        <strain evidence="12 13">CECT 8488</strain>
    </source>
</reference>
<comment type="catalytic activity">
    <reaction evidence="8">
        <text>beta-nicotinamide D-ribonucleotide + diphosphate = 5-phospho-alpha-D-ribose 1-diphosphate + nicotinamide + H(+)</text>
        <dbReference type="Rhea" id="RHEA:16149"/>
        <dbReference type="ChEBI" id="CHEBI:14649"/>
        <dbReference type="ChEBI" id="CHEBI:15378"/>
        <dbReference type="ChEBI" id="CHEBI:17154"/>
        <dbReference type="ChEBI" id="CHEBI:33019"/>
        <dbReference type="ChEBI" id="CHEBI:58017"/>
        <dbReference type="EC" id="2.4.2.12"/>
    </reaction>
    <physiologicalReaction direction="right-to-left" evidence="8">
        <dbReference type="Rhea" id="RHEA:16151"/>
    </physiologicalReaction>
</comment>
<dbReference type="Gene3D" id="3.20.20.70">
    <property type="entry name" value="Aldolase class I"/>
    <property type="match status" value="1"/>
</dbReference>
<dbReference type="InterPro" id="IPR016471">
    <property type="entry name" value="Nicotinamide_PRibTrfase"/>
</dbReference>
<feature type="binding site" evidence="9">
    <location>
        <position position="295"/>
    </location>
    <ligand>
        <name>diphosphate</name>
        <dbReference type="ChEBI" id="CHEBI:33019"/>
    </ligand>
</feature>
<evidence type="ECO:0000256" key="4">
    <source>
        <dbReference type="ARBA" id="ARBA00022679"/>
    </source>
</evidence>
<keyword evidence="3 12" id="KW-0328">Glycosyltransferase</keyword>
<dbReference type="PANTHER" id="PTHR43816:SF1">
    <property type="entry name" value="NICOTINAMIDE PHOSPHORIBOSYLTRANSFERASE"/>
    <property type="match status" value="1"/>
</dbReference>
<evidence type="ECO:0000259" key="10">
    <source>
        <dbReference type="Pfam" id="PF04095"/>
    </source>
</evidence>
<dbReference type="AlphaFoldDB" id="A0A3D9HKA5"/>
<protein>
    <recommendedName>
        <fullName evidence="7">Nicotinamide phosphoribosyltransferase</fullName>
        <ecNumber evidence="6">2.4.2.12</ecNumber>
    </recommendedName>
</protein>
<organism evidence="12 13">
    <name type="scientific">Aestuariispira insulae</name>
    <dbReference type="NCBI Taxonomy" id="1461337"/>
    <lineage>
        <taxon>Bacteria</taxon>
        <taxon>Pseudomonadati</taxon>
        <taxon>Pseudomonadota</taxon>
        <taxon>Alphaproteobacteria</taxon>
        <taxon>Rhodospirillales</taxon>
        <taxon>Kiloniellaceae</taxon>
        <taxon>Aestuariispira</taxon>
    </lineage>
</organism>
<gene>
    <name evidence="12" type="ORF">DFP90_105302</name>
</gene>
<feature type="binding site" evidence="9">
    <location>
        <begin position="337"/>
        <end position="338"/>
    </location>
    <ligand>
        <name>beta-nicotinamide D-ribonucleotide</name>
        <dbReference type="ChEBI" id="CHEBI:14649"/>
    </ligand>
</feature>
<dbReference type="CDD" id="cd01569">
    <property type="entry name" value="PBEF_like"/>
    <property type="match status" value="1"/>
</dbReference>
<dbReference type="InterPro" id="IPR041529">
    <property type="entry name" value="DUF5598"/>
</dbReference>
<evidence type="ECO:0000256" key="5">
    <source>
        <dbReference type="ARBA" id="ARBA00035007"/>
    </source>
</evidence>
<keyword evidence="2" id="KW-0662">Pyridine nucleotide biosynthesis</keyword>
<accession>A0A3D9HKA5</accession>
<evidence type="ECO:0000259" key="11">
    <source>
        <dbReference type="Pfam" id="PF18127"/>
    </source>
</evidence>
<dbReference type="RefSeq" id="WP_115937160.1">
    <property type="nucleotide sequence ID" value="NZ_QRDW01000005.1"/>
</dbReference>
<dbReference type="NCBIfam" id="NF006629">
    <property type="entry name" value="PRK09198.1"/>
    <property type="match status" value="1"/>
</dbReference>
<feature type="binding site" evidence="9">
    <location>
        <position position="204"/>
    </location>
    <ligand>
        <name>beta-nicotinamide D-ribonucleotide</name>
        <dbReference type="ChEBI" id="CHEBI:14649"/>
    </ligand>
</feature>
<keyword evidence="13" id="KW-1185">Reference proteome</keyword>
<dbReference type="Pfam" id="PF04095">
    <property type="entry name" value="NAPRTase"/>
    <property type="match status" value="1"/>
</dbReference>
<dbReference type="InterPro" id="IPR041525">
    <property type="entry name" value="N/Namide_PRibTrfase"/>
</dbReference>
<feature type="domain" description="Nicotinate/nicotinamide phosphoribosyltransferase" evidence="10">
    <location>
        <begin position="173"/>
        <end position="446"/>
    </location>
</feature>
<evidence type="ECO:0000313" key="12">
    <source>
        <dbReference type="EMBL" id="RED49929.1"/>
    </source>
</evidence>
<feature type="binding site" evidence="9">
    <location>
        <position position="181"/>
    </location>
    <ligand>
        <name>diphosphate</name>
        <dbReference type="ChEBI" id="CHEBI:33019"/>
    </ligand>
</feature>
<comment type="pathway">
    <text evidence="5">Cofactor biosynthesis; NAD(+) biosynthesis; nicotinamide D-ribonucleotide from 5-phospho-alpha-D-ribose 1-diphosphate and nicotinamide: step 1/1.</text>
</comment>
<evidence type="ECO:0000256" key="9">
    <source>
        <dbReference type="PIRSR" id="PIRSR005943-1"/>
    </source>
</evidence>
<comment type="caution">
    <text evidence="12">The sequence shown here is derived from an EMBL/GenBank/DDBJ whole genome shotgun (WGS) entry which is preliminary data.</text>
</comment>
<keyword evidence="4 12" id="KW-0808">Transferase</keyword>
<dbReference type="OrthoDB" id="394882at2"/>
<evidence type="ECO:0000256" key="7">
    <source>
        <dbReference type="ARBA" id="ARBA00035036"/>
    </source>
</evidence>
<feature type="binding site" evidence="9">
    <location>
        <position position="368"/>
    </location>
    <ligand>
        <name>beta-nicotinamide D-ribonucleotide</name>
        <dbReference type="ChEBI" id="CHEBI:14649"/>
    </ligand>
</feature>
<feature type="binding site" evidence="9">
    <location>
        <begin position="295"/>
        <end position="297"/>
    </location>
    <ligand>
        <name>beta-nicotinamide D-ribonucleotide</name>
        <dbReference type="ChEBI" id="CHEBI:14649"/>
    </ligand>
</feature>
<dbReference type="PANTHER" id="PTHR43816">
    <property type="entry name" value="NICOTINAMIDE PHOSPHORIBOSYLTRANSFERASE"/>
    <property type="match status" value="1"/>
</dbReference>
<feature type="binding site" evidence="9">
    <location>
        <position position="376"/>
    </location>
    <ligand>
        <name>beta-nicotinamide D-ribonucleotide</name>
        <dbReference type="ChEBI" id="CHEBI:14649"/>
    </ligand>
</feature>
<proteinExistence type="inferred from homology"/>
<evidence type="ECO:0000256" key="2">
    <source>
        <dbReference type="ARBA" id="ARBA00022642"/>
    </source>
</evidence>
<dbReference type="GO" id="GO:0047280">
    <property type="term" value="F:nicotinamide phosphoribosyltransferase activity"/>
    <property type="evidence" value="ECO:0007669"/>
    <property type="project" value="UniProtKB-EC"/>
</dbReference>
<evidence type="ECO:0000256" key="1">
    <source>
        <dbReference type="ARBA" id="ARBA00010897"/>
    </source>
</evidence>
<feature type="binding site" evidence="9">
    <location>
        <position position="230"/>
    </location>
    <ligand>
        <name>diphosphate</name>
        <dbReference type="ChEBI" id="CHEBI:33019"/>
    </ligand>
</feature>
<evidence type="ECO:0000256" key="8">
    <source>
        <dbReference type="ARBA" id="ARBA00047835"/>
    </source>
</evidence>
<comment type="similarity">
    <text evidence="1">Belongs to the NAPRTase family.</text>
</comment>
<dbReference type="EMBL" id="QRDW01000005">
    <property type="protein sequence ID" value="RED49929.1"/>
    <property type="molecule type" value="Genomic_DNA"/>
</dbReference>